<organism evidence="1 2">
    <name type="scientific">Iphiclides podalirius</name>
    <name type="common">scarce swallowtail</name>
    <dbReference type="NCBI Taxonomy" id="110791"/>
    <lineage>
        <taxon>Eukaryota</taxon>
        <taxon>Metazoa</taxon>
        <taxon>Ecdysozoa</taxon>
        <taxon>Arthropoda</taxon>
        <taxon>Hexapoda</taxon>
        <taxon>Insecta</taxon>
        <taxon>Pterygota</taxon>
        <taxon>Neoptera</taxon>
        <taxon>Endopterygota</taxon>
        <taxon>Lepidoptera</taxon>
        <taxon>Glossata</taxon>
        <taxon>Ditrysia</taxon>
        <taxon>Papilionoidea</taxon>
        <taxon>Papilionidae</taxon>
        <taxon>Papilioninae</taxon>
        <taxon>Iphiclides</taxon>
    </lineage>
</organism>
<gene>
    <name evidence="1" type="ORF">IPOD504_LOCUS12425</name>
</gene>
<evidence type="ECO:0000313" key="1">
    <source>
        <dbReference type="EMBL" id="CAH2063218.1"/>
    </source>
</evidence>
<feature type="non-terminal residue" evidence="1">
    <location>
        <position position="1"/>
    </location>
</feature>
<accession>A0ABN8ITD2</accession>
<sequence>MVVNRFAIHLGGPRFIFLASREKFPDIHNASAVGMSSRHIALCRSHSAARVSGGALASLPRARAARQTRARVLPLRFSRPPLPIRGAIAHAASLPPPGARPPLLFVP</sequence>
<keyword evidence="2" id="KW-1185">Reference proteome</keyword>
<reference evidence="1" key="1">
    <citation type="submission" date="2022-03" db="EMBL/GenBank/DDBJ databases">
        <authorList>
            <person name="Martin H S."/>
        </authorList>
    </citation>
    <scope>NUCLEOTIDE SEQUENCE</scope>
</reference>
<proteinExistence type="predicted"/>
<name>A0ABN8ITD2_9NEOP</name>
<dbReference type="Proteomes" id="UP000837857">
    <property type="component" value="Chromosome 3"/>
</dbReference>
<evidence type="ECO:0000313" key="2">
    <source>
        <dbReference type="Proteomes" id="UP000837857"/>
    </source>
</evidence>
<dbReference type="EMBL" id="OW152815">
    <property type="protein sequence ID" value="CAH2063218.1"/>
    <property type="molecule type" value="Genomic_DNA"/>
</dbReference>
<protein>
    <submittedName>
        <fullName evidence="1">Uncharacterized protein</fullName>
    </submittedName>
</protein>